<feature type="compositionally biased region" description="Basic residues" evidence="1">
    <location>
        <begin position="148"/>
        <end position="164"/>
    </location>
</feature>
<dbReference type="Pfam" id="PF00533">
    <property type="entry name" value="BRCT"/>
    <property type="match status" value="1"/>
</dbReference>
<dbReference type="Proteomes" id="UP000041254">
    <property type="component" value="Unassembled WGS sequence"/>
</dbReference>
<feature type="compositionally biased region" description="Acidic residues" evidence="1">
    <location>
        <begin position="190"/>
        <end position="200"/>
    </location>
</feature>
<dbReference type="InParanoid" id="A0A0G4H522"/>
<dbReference type="SMART" id="SM00292">
    <property type="entry name" value="BRCT"/>
    <property type="match status" value="1"/>
</dbReference>
<dbReference type="EMBL" id="CDMY01000996">
    <property type="protein sequence ID" value="CEM38663.1"/>
    <property type="molecule type" value="Genomic_DNA"/>
</dbReference>
<feature type="compositionally biased region" description="Basic residues" evidence="1">
    <location>
        <begin position="175"/>
        <end position="186"/>
    </location>
</feature>
<evidence type="ECO:0000313" key="4">
    <source>
        <dbReference type="Proteomes" id="UP000041254"/>
    </source>
</evidence>
<dbReference type="InterPro" id="IPR036420">
    <property type="entry name" value="BRCT_dom_sf"/>
</dbReference>
<feature type="compositionally biased region" description="Low complexity" evidence="1">
    <location>
        <begin position="165"/>
        <end position="174"/>
    </location>
</feature>
<feature type="domain" description="BRCT" evidence="2">
    <location>
        <begin position="59"/>
        <end position="136"/>
    </location>
</feature>
<proteinExistence type="predicted"/>
<dbReference type="PhylomeDB" id="A0A0G4H522"/>
<protein>
    <recommendedName>
        <fullName evidence="2">BRCT domain-containing protein</fullName>
    </recommendedName>
</protein>
<sequence>MGPKKKKGLKGKPFTSVYQPSKKKRSRSGEPAPAPAAAAAAAAAAVVFDSEDEDLSEVPEGSEMIGMRFSFIGSFSNPKKPHLIEKVEQHGGEVEEKTCGASVTHLVAASRASSKTARWKEAEDLDIPIVVSEFVLALALRNPAPLAPRHRPPRSAKPSPKRGVRLSARLLGRARPGRGGRGGRKKVVAEEDEDDDDDEAMAAAAAAAAKDDEEEEEEEEDDEGILLRQRKYLQPYLLGGGHGDKLGRVKDLLADKGRAMEEGEGEAAGAAAAADAAASSLAL</sequence>
<feature type="compositionally biased region" description="Basic residues" evidence="1">
    <location>
        <begin position="1"/>
        <end position="10"/>
    </location>
</feature>
<evidence type="ECO:0000313" key="3">
    <source>
        <dbReference type="EMBL" id="CEM38663.1"/>
    </source>
</evidence>
<accession>A0A0G4H522</accession>
<reference evidence="3 4" key="1">
    <citation type="submission" date="2014-11" db="EMBL/GenBank/DDBJ databases">
        <authorList>
            <person name="Zhu J."/>
            <person name="Qi W."/>
            <person name="Song R."/>
        </authorList>
    </citation>
    <scope>NUCLEOTIDE SEQUENCE [LARGE SCALE GENOMIC DNA]</scope>
</reference>
<organism evidence="3 4">
    <name type="scientific">Vitrella brassicaformis (strain CCMP3155)</name>
    <dbReference type="NCBI Taxonomy" id="1169540"/>
    <lineage>
        <taxon>Eukaryota</taxon>
        <taxon>Sar</taxon>
        <taxon>Alveolata</taxon>
        <taxon>Colpodellida</taxon>
        <taxon>Vitrellaceae</taxon>
        <taxon>Vitrella</taxon>
    </lineage>
</organism>
<dbReference type="SUPFAM" id="SSF52113">
    <property type="entry name" value="BRCT domain"/>
    <property type="match status" value="1"/>
</dbReference>
<feature type="region of interest" description="Disordered" evidence="1">
    <location>
        <begin position="1"/>
        <end position="36"/>
    </location>
</feature>
<keyword evidence="4" id="KW-1185">Reference proteome</keyword>
<dbReference type="OrthoDB" id="429950at2759"/>
<dbReference type="Gene3D" id="3.40.50.10190">
    <property type="entry name" value="BRCT domain"/>
    <property type="match status" value="1"/>
</dbReference>
<feature type="region of interest" description="Disordered" evidence="1">
    <location>
        <begin position="145"/>
        <end position="226"/>
    </location>
</feature>
<dbReference type="PROSITE" id="PS50172">
    <property type="entry name" value="BRCT"/>
    <property type="match status" value="1"/>
</dbReference>
<name>A0A0G4H522_VITBC</name>
<dbReference type="VEuPathDB" id="CryptoDB:Vbra_19590"/>
<gene>
    <name evidence="3" type="ORF">Vbra_19590</name>
</gene>
<dbReference type="InterPro" id="IPR001357">
    <property type="entry name" value="BRCT_dom"/>
</dbReference>
<evidence type="ECO:0000259" key="2">
    <source>
        <dbReference type="PROSITE" id="PS50172"/>
    </source>
</evidence>
<dbReference type="AlphaFoldDB" id="A0A0G4H522"/>
<feature type="compositionally biased region" description="Acidic residues" evidence="1">
    <location>
        <begin position="211"/>
        <end position="224"/>
    </location>
</feature>
<evidence type="ECO:0000256" key="1">
    <source>
        <dbReference type="SAM" id="MobiDB-lite"/>
    </source>
</evidence>